<feature type="compositionally biased region" description="Basic and acidic residues" evidence="1">
    <location>
        <begin position="76"/>
        <end position="87"/>
    </location>
</feature>
<organism evidence="2 3">
    <name type="scientific">Actinokineospora cianjurensis</name>
    <dbReference type="NCBI Taxonomy" id="585224"/>
    <lineage>
        <taxon>Bacteria</taxon>
        <taxon>Bacillati</taxon>
        <taxon>Actinomycetota</taxon>
        <taxon>Actinomycetes</taxon>
        <taxon>Pseudonocardiales</taxon>
        <taxon>Pseudonocardiaceae</taxon>
        <taxon>Actinokineospora</taxon>
    </lineage>
</organism>
<protein>
    <submittedName>
        <fullName evidence="2">Uncharacterized protein</fullName>
    </submittedName>
</protein>
<feature type="compositionally biased region" description="Basic and acidic residues" evidence="1">
    <location>
        <begin position="30"/>
        <end position="64"/>
    </location>
</feature>
<dbReference type="Proteomes" id="UP000282454">
    <property type="component" value="Unassembled WGS sequence"/>
</dbReference>
<evidence type="ECO:0000313" key="2">
    <source>
        <dbReference type="EMBL" id="RLK54115.1"/>
    </source>
</evidence>
<feature type="compositionally biased region" description="Basic and acidic residues" evidence="1">
    <location>
        <begin position="1"/>
        <end position="23"/>
    </location>
</feature>
<evidence type="ECO:0000256" key="1">
    <source>
        <dbReference type="SAM" id="MobiDB-lite"/>
    </source>
</evidence>
<comment type="caution">
    <text evidence="2">The sequence shown here is derived from an EMBL/GenBank/DDBJ whole genome shotgun (WGS) entry which is preliminary data.</text>
</comment>
<name>A0A421AVK9_9PSEU</name>
<reference evidence="2 3" key="1">
    <citation type="submission" date="2018-10" db="EMBL/GenBank/DDBJ databases">
        <title>Genomic Encyclopedia of Archaeal and Bacterial Type Strains, Phase II (KMG-II): from individual species to whole genera.</title>
        <authorList>
            <person name="Goeker M."/>
        </authorList>
    </citation>
    <scope>NUCLEOTIDE SEQUENCE [LARGE SCALE GENOMIC DNA]</scope>
    <source>
        <strain evidence="2 3">DSM 45657</strain>
    </source>
</reference>
<feature type="compositionally biased region" description="Basic and acidic residues" evidence="1">
    <location>
        <begin position="128"/>
        <end position="159"/>
    </location>
</feature>
<dbReference type="AlphaFoldDB" id="A0A421AVK9"/>
<dbReference type="RefSeq" id="WP_121394410.1">
    <property type="nucleotide sequence ID" value="NZ_RCDD01000008.1"/>
</dbReference>
<feature type="region of interest" description="Disordered" evidence="1">
    <location>
        <begin position="1"/>
        <end position="185"/>
    </location>
</feature>
<feature type="compositionally biased region" description="Low complexity" evidence="1">
    <location>
        <begin position="65"/>
        <end position="75"/>
    </location>
</feature>
<evidence type="ECO:0000313" key="3">
    <source>
        <dbReference type="Proteomes" id="UP000282454"/>
    </source>
</evidence>
<dbReference type="OrthoDB" id="123178at2"/>
<gene>
    <name evidence="2" type="ORF">CLV68_6117</name>
</gene>
<sequence length="304" mass="32753">MTKPDNEHRLQTEDLLVDRDTEHATTGTGRKPDVDTHDGDAHGTDTRDGDTRGDAYRDGEDARTADTAYAGTTHGDTADTARGDSAYRDSGYADEAYSDTGYGDRDDARTDPPNSLTDPDSTDAGYADPEHTGSTHAGVEHTGSEHTGSEHTGSEHTGVEDTGVDHAGVGHAGSEHTGAGHAEPEYTENAPTAAIPEQQSVRESGLPVATDAEEPAAQLFSEEEVGRFREQWQAIQTTFVDDPQDAVRGADHLVAEVMQALAATFTEHKRGLEEQWQGGSAAQTEDLRLALRRYRSFFHQLLHS</sequence>
<proteinExistence type="predicted"/>
<accession>A0A421AVK9</accession>
<dbReference type="EMBL" id="RCDD01000008">
    <property type="protein sequence ID" value="RLK54115.1"/>
    <property type="molecule type" value="Genomic_DNA"/>
</dbReference>
<keyword evidence="3" id="KW-1185">Reference proteome</keyword>